<dbReference type="Proteomes" id="UP000324832">
    <property type="component" value="Unassembled WGS sequence"/>
</dbReference>
<evidence type="ECO:0000313" key="3">
    <source>
        <dbReference type="Proteomes" id="UP000324832"/>
    </source>
</evidence>
<feature type="transmembrane region" description="Helical" evidence="1">
    <location>
        <begin position="12"/>
        <end position="32"/>
    </location>
</feature>
<keyword evidence="3" id="KW-1185">Reference proteome</keyword>
<proteinExistence type="predicted"/>
<accession>A0A5E4QCH0</accession>
<name>A0A5E4QCH0_9NEOP</name>
<organism evidence="2 3">
    <name type="scientific">Leptidea sinapis</name>
    <dbReference type="NCBI Taxonomy" id="189913"/>
    <lineage>
        <taxon>Eukaryota</taxon>
        <taxon>Metazoa</taxon>
        <taxon>Ecdysozoa</taxon>
        <taxon>Arthropoda</taxon>
        <taxon>Hexapoda</taxon>
        <taxon>Insecta</taxon>
        <taxon>Pterygota</taxon>
        <taxon>Neoptera</taxon>
        <taxon>Endopterygota</taxon>
        <taxon>Lepidoptera</taxon>
        <taxon>Glossata</taxon>
        <taxon>Ditrysia</taxon>
        <taxon>Papilionoidea</taxon>
        <taxon>Pieridae</taxon>
        <taxon>Dismorphiinae</taxon>
        <taxon>Leptidea</taxon>
    </lineage>
</organism>
<reference evidence="2 3" key="1">
    <citation type="submission" date="2017-07" db="EMBL/GenBank/DDBJ databases">
        <authorList>
            <person name="Talla V."/>
            <person name="Backstrom N."/>
        </authorList>
    </citation>
    <scope>NUCLEOTIDE SEQUENCE [LARGE SCALE GENOMIC DNA]</scope>
</reference>
<protein>
    <submittedName>
        <fullName evidence="2">Uncharacterized protein</fullName>
    </submittedName>
</protein>
<keyword evidence="1" id="KW-0472">Membrane</keyword>
<dbReference type="AlphaFoldDB" id="A0A5E4QCH0"/>
<evidence type="ECO:0000313" key="2">
    <source>
        <dbReference type="EMBL" id="VVC95988.1"/>
    </source>
</evidence>
<evidence type="ECO:0000256" key="1">
    <source>
        <dbReference type="SAM" id="Phobius"/>
    </source>
</evidence>
<feature type="transmembrane region" description="Helical" evidence="1">
    <location>
        <begin position="39"/>
        <end position="59"/>
    </location>
</feature>
<keyword evidence="1" id="KW-1133">Transmembrane helix</keyword>
<dbReference type="EMBL" id="FZQP02002526">
    <property type="protein sequence ID" value="VVC95988.1"/>
    <property type="molecule type" value="Genomic_DNA"/>
</dbReference>
<keyword evidence="1" id="KW-0812">Transmembrane</keyword>
<sequence length="109" mass="12076">MQLAYFSYFHSIMSYGILLWGSAADINTIFVLQKRAIHAIYNLGMYVQLGGVCGMSFLVRCFRDDTTCAGNAPLITLAGGGDHLTPGDPYARLSYFSIKKQKKFQPKAI</sequence>
<gene>
    <name evidence="2" type="ORF">LSINAPIS_LOCUS7588</name>
</gene>